<dbReference type="PROSITE" id="PS51471">
    <property type="entry name" value="FE2OG_OXY"/>
    <property type="match status" value="1"/>
</dbReference>
<dbReference type="Gene3D" id="2.60.120.330">
    <property type="entry name" value="B-lactam Antibiotic, Isopenicillin N Synthase, Chain"/>
    <property type="match status" value="1"/>
</dbReference>
<dbReference type="InterPro" id="IPR044861">
    <property type="entry name" value="IPNS-like_FE2OG_OXY"/>
</dbReference>
<dbReference type="InterPro" id="IPR027443">
    <property type="entry name" value="IPNS-like_sf"/>
</dbReference>
<dbReference type="InterPro" id="IPR005123">
    <property type="entry name" value="Oxoglu/Fe-dep_dioxygenase_dom"/>
</dbReference>
<dbReference type="SUPFAM" id="SSF51197">
    <property type="entry name" value="Clavaminate synthase-like"/>
    <property type="match status" value="1"/>
</dbReference>
<comment type="similarity">
    <text evidence="1 4">Belongs to the iron/ascorbate-dependent oxidoreductase family.</text>
</comment>
<protein>
    <submittedName>
        <fullName evidence="6">Leucoanthocyanidin dioxygenase</fullName>
    </submittedName>
</protein>
<dbReference type="InterPro" id="IPR050295">
    <property type="entry name" value="Plant_2OG-oxidoreductases"/>
</dbReference>
<dbReference type="EMBL" id="MK036758">
    <property type="protein sequence ID" value="QCP71062.1"/>
    <property type="molecule type" value="mRNA"/>
</dbReference>
<evidence type="ECO:0000259" key="5">
    <source>
        <dbReference type="PROSITE" id="PS51471"/>
    </source>
</evidence>
<dbReference type="InterPro" id="IPR026992">
    <property type="entry name" value="DIOX_N"/>
</dbReference>
<dbReference type="PANTHER" id="PTHR47991">
    <property type="entry name" value="OXOGLUTARATE/IRON-DEPENDENT DIOXYGENASE"/>
    <property type="match status" value="1"/>
</dbReference>
<feature type="domain" description="Fe2OG dioxygenase" evidence="5">
    <location>
        <begin position="177"/>
        <end position="275"/>
    </location>
</feature>
<keyword evidence="3 4" id="KW-0408">Iron</keyword>
<evidence type="ECO:0000313" key="6">
    <source>
        <dbReference type="EMBL" id="QCP71062.1"/>
    </source>
</evidence>
<dbReference type="AlphaFoldDB" id="A0A4P8JH46"/>
<proteinExistence type="evidence at transcript level"/>
<evidence type="ECO:0000256" key="3">
    <source>
        <dbReference type="ARBA" id="ARBA00023004"/>
    </source>
</evidence>
<dbReference type="Pfam" id="PF03171">
    <property type="entry name" value="2OG-FeII_Oxy"/>
    <property type="match status" value="1"/>
</dbReference>
<name>A0A4P8JH46_9BRYO</name>
<dbReference type="GO" id="GO:0051213">
    <property type="term" value="F:dioxygenase activity"/>
    <property type="evidence" value="ECO:0007669"/>
    <property type="project" value="UniProtKB-KW"/>
</dbReference>
<organism evidence="6">
    <name type="scientific">Pohlia nutans</name>
    <dbReference type="NCBI Taxonomy" id="140635"/>
    <lineage>
        <taxon>Eukaryota</taxon>
        <taxon>Viridiplantae</taxon>
        <taxon>Streptophyta</taxon>
        <taxon>Embryophyta</taxon>
        <taxon>Bryophyta</taxon>
        <taxon>Bryophytina</taxon>
        <taxon>Bryopsida</taxon>
        <taxon>Bryidae</taxon>
        <taxon>Bryanae</taxon>
        <taxon>Bryales</taxon>
        <taxon>Mniaceae</taxon>
        <taxon>Pohlia</taxon>
    </lineage>
</organism>
<sequence length="321" mass="36271">MAPPALPQEMNPAALQSSDSANEFPVIDLQGAHEEVVKQIREACIGWGGFQIVNHGVPPALMERMRQMAKEFFALPVEEKWKHSASSPTTTVDLFHGYGTKEFGTKGALDLGDQLRHKTWPLSARAYEQWPTYPASFRDTEEEYLQQQEKLCQHLMELISESLGLNPSYLNDFFGEDYQQTFLVNHYPPHPDPTCTVGIQKHSDFSGLTILMQNVEGLQFIKDGEWIMAKVIPDAYVINLGDQIEILTNGLYKSPEHRSLLNYAERFTIMSFASPPDAKVVGPMAEFVTKSRPIYKTRTYAQYRTEVMTIPHMAKALVADA</sequence>
<accession>A0A4P8JH46</accession>
<keyword evidence="2 4" id="KW-0479">Metal-binding</keyword>
<keyword evidence="6" id="KW-0223">Dioxygenase</keyword>
<evidence type="ECO:0000256" key="1">
    <source>
        <dbReference type="ARBA" id="ARBA00008056"/>
    </source>
</evidence>
<dbReference type="GO" id="GO:0046872">
    <property type="term" value="F:metal ion binding"/>
    <property type="evidence" value="ECO:0007669"/>
    <property type="project" value="UniProtKB-KW"/>
</dbReference>
<reference evidence="6" key="1">
    <citation type="submission" date="2018-10" db="EMBL/GenBank/DDBJ databases">
        <title>Transcriptome sequencing and physiological analysis of Pohlia nutans under salt stress reveal the important roles of ROS-scavenging system.</title>
        <authorList>
            <person name="Zhang W."/>
            <person name="Liu S."/>
            <person name="Li C."/>
            <person name="Zhang P."/>
            <person name="Zhang P."/>
        </authorList>
    </citation>
    <scope>NUCLEOTIDE SEQUENCE</scope>
    <source>
        <strain evidence="6">Antarctic Moss No.L</strain>
    </source>
</reference>
<keyword evidence="4" id="KW-0560">Oxidoreductase</keyword>
<dbReference type="Pfam" id="PF14226">
    <property type="entry name" value="DIOX_N"/>
    <property type="match status" value="1"/>
</dbReference>
<evidence type="ECO:0000256" key="4">
    <source>
        <dbReference type="RuleBase" id="RU003682"/>
    </source>
</evidence>
<evidence type="ECO:0000256" key="2">
    <source>
        <dbReference type="ARBA" id="ARBA00022723"/>
    </source>
</evidence>